<dbReference type="AlphaFoldDB" id="A9BBK1"/>
<name>A9BBK1_PROM4</name>
<dbReference type="HOGENOM" id="CLU_055594_0_0_3"/>
<proteinExistence type="predicted"/>
<dbReference type="EMBL" id="CP000878">
    <property type="protein sequence ID" value="ABX09213.1"/>
    <property type="molecule type" value="Genomic_DNA"/>
</dbReference>
<protein>
    <submittedName>
        <fullName evidence="1">Uncharacterized protein</fullName>
    </submittedName>
</protein>
<organism evidence="1 2">
    <name type="scientific">Prochlorococcus marinus (strain MIT 9211)</name>
    <dbReference type="NCBI Taxonomy" id="93059"/>
    <lineage>
        <taxon>Bacteria</taxon>
        <taxon>Bacillati</taxon>
        <taxon>Cyanobacteriota</taxon>
        <taxon>Cyanophyceae</taxon>
        <taxon>Synechococcales</taxon>
        <taxon>Prochlorococcaceae</taxon>
        <taxon>Prochlorococcus</taxon>
    </lineage>
</organism>
<dbReference type="STRING" id="93059.P9211_12821"/>
<sequence length="244" mass="28171">MARKLSKNQKSEIVKKALLGMPFGELAKEYDCTPSTITRTVKGCLSDQEYLSLKKLRSKFNPLNQDQAPENLSKENQSETLGNNLVREDDFENNQFSQVFDEEEENSEFNDQDPKENFQEVIPLISEFAWEEQKEVAAKAFAVELLPETVYMLVDKKVELESKPLKEFSQWSFLPEHDQERLAIMLFSNQRSAKRNCSRNQRVLKVPNPDVFKLSCPFLLSKGITRLIIDDCLIALDIIEKEIS</sequence>
<evidence type="ECO:0000313" key="2">
    <source>
        <dbReference type="Proteomes" id="UP000000788"/>
    </source>
</evidence>
<dbReference type="eggNOG" id="COG2963">
    <property type="taxonomic scope" value="Bacteria"/>
</dbReference>
<dbReference type="OrthoDB" id="482053at2"/>
<accession>A9BBK1</accession>
<evidence type="ECO:0000313" key="1">
    <source>
        <dbReference type="EMBL" id="ABX09213.1"/>
    </source>
</evidence>
<reference evidence="1 2" key="1">
    <citation type="journal article" date="2007" name="PLoS Genet.">
        <title>Patterns and implications of gene gain and loss in the evolution of Prochlorococcus.</title>
        <authorList>
            <person name="Kettler G.C."/>
            <person name="Martiny A.C."/>
            <person name="Huang K."/>
            <person name="Zucker J."/>
            <person name="Coleman M.L."/>
            <person name="Rodrigue S."/>
            <person name="Chen F."/>
            <person name="Lapidus A."/>
            <person name="Ferriera S."/>
            <person name="Johnson J."/>
            <person name="Steglich C."/>
            <person name="Church G.M."/>
            <person name="Richardson P."/>
            <person name="Chisholm S.W."/>
        </authorList>
    </citation>
    <scope>NUCLEOTIDE SEQUENCE [LARGE SCALE GENOMIC DNA]</scope>
    <source>
        <strain evidence="2">MIT 9211</strain>
    </source>
</reference>
<keyword evidence="2" id="KW-1185">Reference proteome</keyword>
<gene>
    <name evidence="1" type="ordered locus">P9211_12821</name>
</gene>
<dbReference type="Proteomes" id="UP000000788">
    <property type="component" value="Chromosome"/>
</dbReference>
<dbReference type="KEGG" id="pmj:P9211_12821"/>
<dbReference type="RefSeq" id="WP_012195834.1">
    <property type="nucleotide sequence ID" value="NC_009976.1"/>
</dbReference>